<evidence type="ECO:0000256" key="4">
    <source>
        <dbReference type="ARBA" id="ARBA00022490"/>
    </source>
</evidence>
<keyword evidence="11 14" id="KW-0460">Magnesium</keyword>
<dbReference type="GO" id="GO:0005945">
    <property type="term" value="C:6-phosphofructokinase complex"/>
    <property type="evidence" value="ECO:0007669"/>
    <property type="project" value="TreeGrafter"/>
</dbReference>
<dbReference type="GO" id="GO:0046872">
    <property type="term" value="F:metal ion binding"/>
    <property type="evidence" value="ECO:0007669"/>
    <property type="project" value="UniProtKB-KW"/>
</dbReference>
<dbReference type="PRINTS" id="PR00476">
    <property type="entry name" value="PHFRCTKINASE"/>
</dbReference>
<accession>A0A7U6GEJ4</accession>
<feature type="binding site" description="in other chain" evidence="14">
    <location>
        <position position="211"/>
    </location>
    <ligand>
        <name>ADP</name>
        <dbReference type="ChEBI" id="CHEBI:456216"/>
        <note>allosteric activator; ligand shared between dimeric partners</note>
    </ligand>
</feature>
<organism evidence="16 17">
    <name type="scientific">Caldisericum exile (strain DSM 21853 / NBRC 104410 / AZM16c01)</name>
    <dbReference type="NCBI Taxonomy" id="511051"/>
    <lineage>
        <taxon>Bacteria</taxon>
        <taxon>Pseudomonadati</taxon>
        <taxon>Caldisericota/Cryosericota group</taxon>
        <taxon>Caldisericota</taxon>
        <taxon>Caldisericia</taxon>
        <taxon>Caldisericales</taxon>
        <taxon>Caldisericaceae</taxon>
        <taxon>Caldisericum</taxon>
    </lineage>
</organism>
<evidence type="ECO:0000256" key="1">
    <source>
        <dbReference type="ARBA" id="ARBA00001946"/>
    </source>
</evidence>
<evidence type="ECO:0000313" key="17">
    <source>
        <dbReference type="Proteomes" id="UP000004793"/>
    </source>
</evidence>
<dbReference type="Pfam" id="PF00365">
    <property type="entry name" value="PFK"/>
    <property type="match status" value="1"/>
</dbReference>
<comment type="caution">
    <text evidence="14">Lacks conserved residue(s) required for the propagation of feature annotation.</text>
</comment>
<evidence type="ECO:0000256" key="3">
    <source>
        <dbReference type="ARBA" id="ARBA00004679"/>
    </source>
</evidence>
<dbReference type="GO" id="GO:0003872">
    <property type="term" value="F:6-phosphofructokinase activity"/>
    <property type="evidence" value="ECO:0007669"/>
    <property type="project" value="UniProtKB-UniRule"/>
</dbReference>
<feature type="binding site" description="in other chain" evidence="14">
    <location>
        <begin position="185"/>
        <end position="187"/>
    </location>
    <ligand>
        <name>ADP</name>
        <dbReference type="ChEBI" id="CHEBI:456216"/>
        <note>allosteric activator; ligand shared between dimeric partners</note>
    </ligand>
</feature>
<dbReference type="EC" id="2.7.1.11" evidence="14"/>
<comment type="function">
    <text evidence="14">Catalyzes the phosphorylation of D-fructose 6-phosphate to fructose 1,6-bisphosphate by ATP, the first committing step of glycolysis.</text>
</comment>
<evidence type="ECO:0000256" key="7">
    <source>
        <dbReference type="ARBA" id="ARBA00022723"/>
    </source>
</evidence>
<dbReference type="HAMAP" id="MF_00339">
    <property type="entry name" value="Phosphofructokinase_I_B1"/>
    <property type="match status" value="1"/>
</dbReference>
<reference evidence="16 17" key="1">
    <citation type="submission" date="2011-01" db="EMBL/GenBank/DDBJ databases">
        <title>Whole genome sequence of Caldisericum exile AZM16c01.</title>
        <authorList>
            <person name="Narita-Yamada S."/>
            <person name="Kawakoshi A."/>
            <person name="Nakamura S."/>
            <person name="Sasagawa M."/>
            <person name="Fukada J."/>
            <person name="Sekine M."/>
            <person name="Kato Y."/>
            <person name="Fukai R."/>
            <person name="Sasaki K."/>
            <person name="Hanamaki A."/>
            <person name="Narita H."/>
            <person name="Konno Y."/>
            <person name="Mori K."/>
            <person name="Yamazaki S."/>
            <person name="Suzuki K."/>
            <person name="Fujita N."/>
        </authorList>
    </citation>
    <scope>NUCLEOTIDE SEQUENCE [LARGE SCALE GENOMIC DNA]</scope>
    <source>
        <strain evidence="17">DSM 21853 / NBRC 104410 / AZM16c01</strain>
    </source>
</reference>
<dbReference type="InterPro" id="IPR022953">
    <property type="entry name" value="ATP_PFK"/>
</dbReference>
<feature type="binding site" evidence="14">
    <location>
        <position position="11"/>
    </location>
    <ligand>
        <name>ATP</name>
        <dbReference type="ChEBI" id="CHEBI:30616"/>
    </ligand>
</feature>
<dbReference type="PANTHER" id="PTHR13697">
    <property type="entry name" value="PHOSPHOFRUCTOKINASE"/>
    <property type="match status" value="1"/>
</dbReference>
<evidence type="ECO:0000256" key="10">
    <source>
        <dbReference type="ARBA" id="ARBA00022840"/>
    </source>
</evidence>
<dbReference type="GO" id="GO:0061621">
    <property type="term" value="P:canonical glycolysis"/>
    <property type="evidence" value="ECO:0007669"/>
    <property type="project" value="TreeGrafter"/>
</dbReference>
<comment type="similarity">
    <text evidence="14">Belongs to the phosphofructokinase type A (PFKA) family. ATP-dependent PFK group I subfamily. Prokaryotic clade 'B1' sub-subfamily.</text>
</comment>
<evidence type="ECO:0000256" key="5">
    <source>
        <dbReference type="ARBA" id="ARBA00022533"/>
    </source>
</evidence>
<evidence type="ECO:0000259" key="15">
    <source>
        <dbReference type="Pfam" id="PF00365"/>
    </source>
</evidence>
<keyword evidence="4 14" id="KW-0963">Cytoplasm</keyword>
<keyword evidence="8 14" id="KW-0547">Nucleotide-binding</keyword>
<dbReference type="UniPathway" id="UPA00109">
    <property type="reaction ID" value="UER00182"/>
</dbReference>
<dbReference type="InterPro" id="IPR012003">
    <property type="entry name" value="ATP_PFK_prok-type"/>
</dbReference>
<feature type="binding site" evidence="14">
    <location>
        <position position="244"/>
    </location>
    <ligand>
        <name>substrate</name>
        <note>ligand shared between dimeric partners</note>
    </ligand>
</feature>
<comment type="subcellular location">
    <subcellularLocation>
        <location evidence="2 14">Cytoplasm</location>
    </subcellularLocation>
</comment>
<dbReference type="NCBIfam" id="TIGR02482">
    <property type="entry name" value="PFKA_ATP"/>
    <property type="match status" value="1"/>
</dbReference>
<gene>
    <name evidence="16" type="primary">pfk</name>
    <name evidence="14" type="synonym">pfkA</name>
    <name evidence="16" type="ordered locus">CSE_08000</name>
</gene>
<feature type="active site" description="Proton acceptor" evidence="14">
    <location>
        <position position="127"/>
    </location>
</feature>
<keyword evidence="7 14" id="KW-0479">Metal-binding</keyword>
<feature type="binding site" description="in other chain" evidence="14">
    <location>
        <position position="154"/>
    </location>
    <ligand>
        <name>ADP</name>
        <dbReference type="ChEBI" id="CHEBI:456216"/>
        <note>allosteric activator; ligand shared between dimeric partners</note>
    </ligand>
</feature>
<dbReference type="Gene3D" id="3.40.50.460">
    <property type="entry name" value="Phosphofructokinase domain"/>
    <property type="match status" value="1"/>
</dbReference>
<name>A0A7U6GEJ4_CALEA</name>
<feature type="binding site" description="in other chain" evidence="14">
    <location>
        <begin position="125"/>
        <end position="127"/>
    </location>
    <ligand>
        <name>substrate</name>
        <note>ligand shared between dimeric partners</note>
    </ligand>
</feature>
<dbReference type="InterPro" id="IPR000023">
    <property type="entry name" value="Phosphofructokinase_dom"/>
</dbReference>
<dbReference type="PIRSF" id="PIRSF000532">
    <property type="entry name" value="ATP_PFK_prok"/>
    <property type="match status" value="1"/>
</dbReference>
<dbReference type="SUPFAM" id="SSF53784">
    <property type="entry name" value="Phosphofructokinase"/>
    <property type="match status" value="1"/>
</dbReference>
<dbReference type="InterPro" id="IPR012828">
    <property type="entry name" value="PFKA_ATP_prok"/>
</dbReference>
<comment type="pathway">
    <text evidence="3 14">Carbohydrate degradation; glycolysis; D-glyceraldehyde 3-phosphate and glycerone phosphate from D-glucose: step 3/4.</text>
</comment>
<evidence type="ECO:0000256" key="6">
    <source>
        <dbReference type="ARBA" id="ARBA00022679"/>
    </source>
</evidence>
<comment type="cofactor">
    <cofactor evidence="1 14">
        <name>Mg(2+)</name>
        <dbReference type="ChEBI" id="CHEBI:18420"/>
    </cofactor>
</comment>
<feature type="binding site" description="in other chain" evidence="14">
    <location>
        <begin position="250"/>
        <end position="253"/>
    </location>
    <ligand>
        <name>substrate</name>
        <note>ligand shared between dimeric partners</note>
    </ligand>
</feature>
<dbReference type="AlphaFoldDB" id="A0A7U6GEJ4"/>
<dbReference type="RefSeq" id="WP_014453329.1">
    <property type="nucleotide sequence ID" value="NC_017096.1"/>
</dbReference>
<evidence type="ECO:0000256" key="9">
    <source>
        <dbReference type="ARBA" id="ARBA00022777"/>
    </source>
</evidence>
<dbReference type="PANTHER" id="PTHR13697:SF4">
    <property type="entry name" value="ATP-DEPENDENT 6-PHOSPHOFRUCTOKINASE"/>
    <property type="match status" value="1"/>
</dbReference>
<dbReference type="GO" id="GO:0030388">
    <property type="term" value="P:fructose 1,6-bisphosphate metabolic process"/>
    <property type="evidence" value="ECO:0007669"/>
    <property type="project" value="TreeGrafter"/>
</dbReference>
<feature type="domain" description="Phosphofructokinase" evidence="15">
    <location>
        <begin position="3"/>
        <end position="276"/>
    </location>
</feature>
<feature type="binding site" description="in other chain" evidence="14">
    <location>
        <begin position="169"/>
        <end position="171"/>
    </location>
    <ligand>
        <name>substrate</name>
        <note>ligand shared between dimeric partners</note>
    </ligand>
</feature>
<dbReference type="GO" id="GO:0048029">
    <property type="term" value="F:monosaccharide binding"/>
    <property type="evidence" value="ECO:0007669"/>
    <property type="project" value="TreeGrafter"/>
</dbReference>
<comment type="activity regulation">
    <text evidence="14">Allosterically activated by ADP and other diphosphonucleosides, and allosterically inhibited by phosphoenolpyruvate.</text>
</comment>
<dbReference type="Gene3D" id="3.40.50.450">
    <property type="match status" value="1"/>
</dbReference>
<dbReference type="KEGG" id="cex:CSE_08000"/>
<dbReference type="GO" id="GO:0006002">
    <property type="term" value="P:fructose 6-phosphate metabolic process"/>
    <property type="evidence" value="ECO:0007669"/>
    <property type="project" value="UniProtKB-UniRule"/>
</dbReference>
<dbReference type="GO" id="GO:0016208">
    <property type="term" value="F:AMP binding"/>
    <property type="evidence" value="ECO:0007669"/>
    <property type="project" value="TreeGrafter"/>
</dbReference>
<feature type="binding site" evidence="14">
    <location>
        <position position="162"/>
    </location>
    <ligand>
        <name>substrate</name>
        <note>ligand shared between dimeric partners</note>
    </ligand>
</feature>
<keyword evidence="5 14" id="KW-0021">Allosteric enzyme</keyword>
<dbReference type="EMBL" id="AP012051">
    <property type="protein sequence ID" value="BAL80926.1"/>
    <property type="molecule type" value="Genomic_DNA"/>
</dbReference>
<sequence length="320" mass="35104">MKRIAVLTSGGDAPGMNAAIRSVARIGFSRGVEVIGVYEGYKGLIKKEFKKLLPRDVSGLLEEGGTFLLSSRAEEFKDDSIQEITIKNMKEEGIEGLVVIGGNGSQSGSLSLFNKGFPVVGVASTIDNDLWGTDYTIGFDTAVNTAIEAIDKIRDTATSHSRTFIVEVMGRNRGFIALEAGLASGADIVLVPERRFDIEKIVENIQRGLEKKKKHHMIVTAEGAIRAQDLQTRIKEKLPELDVKYSVLGYIQRGGAPTRFDRIIATMFGAEAVDLLIQGNPGFVVGIKDNRIVHIPFEDAVKKFKEINYKLYDIIEEVSV</sequence>
<keyword evidence="9 14" id="KW-0418">Kinase</keyword>
<feature type="binding site" evidence="14">
    <location>
        <position position="103"/>
    </location>
    <ligand>
        <name>Mg(2+)</name>
        <dbReference type="ChEBI" id="CHEBI:18420"/>
        <note>catalytic</note>
    </ligand>
</feature>
<feature type="binding site" evidence="14">
    <location>
        <begin position="102"/>
        <end position="105"/>
    </location>
    <ligand>
        <name>ATP</name>
        <dbReference type="ChEBI" id="CHEBI:30616"/>
    </ligand>
</feature>
<evidence type="ECO:0000256" key="11">
    <source>
        <dbReference type="ARBA" id="ARBA00022842"/>
    </source>
</evidence>
<dbReference type="NCBIfam" id="NF002872">
    <property type="entry name" value="PRK03202.1"/>
    <property type="match status" value="1"/>
</dbReference>
<dbReference type="Proteomes" id="UP000004793">
    <property type="component" value="Chromosome"/>
</dbReference>
<evidence type="ECO:0000256" key="2">
    <source>
        <dbReference type="ARBA" id="ARBA00004496"/>
    </source>
</evidence>
<evidence type="ECO:0000256" key="12">
    <source>
        <dbReference type="ARBA" id="ARBA00023152"/>
    </source>
</evidence>
<comment type="catalytic activity">
    <reaction evidence="13 14">
        <text>beta-D-fructose 6-phosphate + ATP = beta-D-fructose 1,6-bisphosphate + ADP + H(+)</text>
        <dbReference type="Rhea" id="RHEA:16109"/>
        <dbReference type="ChEBI" id="CHEBI:15378"/>
        <dbReference type="ChEBI" id="CHEBI:30616"/>
        <dbReference type="ChEBI" id="CHEBI:32966"/>
        <dbReference type="ChEBI" id="CHEBI:57634"/>
        <dbReference type="ChEBI" id="CHEBI:456216"/>
        <dbReference type="EC" id="2.7.1.11"/>
    </reaction>
</comment>
<keyword evidence="10 14" id="KW-0067">ATP-binding</keyword>
<feature type="binding site" evidence="14">
    <location>
        <begin position="21"/>
        <end position="25"/>
    </location>
    <ligand>
        <name>ADP</name>
        <dbReference type="ChEBI" id="CHEBI:456216"/>
        <note>allosteric activator; ligand shared between dimeric partners</note>
    </ligand>
</feature>
<feature type="binding site" description="in other chain" evidence="14">
    <location>
        <begin position="213"/>
        <end position="215"/>
    </location>
    <ligand>
        <name>ADP</name>
        <dbReference type="ChEBI" id="CHEBI:456216"/>
        <note>allosteric activator; ligand shared between dimeric partners</note>
    </ligand>
</feature>
<dbReference type="InterPro" id="IPR035966">
    <property type="entry name" value="PKF_sf"/>
</dbReference>
<protein>
    <recommendedName>
        <fullName evidence="14">ATP-dependent 6-phosphofructokinase</fullName>
        <shortName evidence="14">ATP-PFK</shortName>
        <shortName evidence="14">Phosphofructokinase</shortName>
        <ecNumber evidence="14">2.7.1.11</ecNumber>
    </recommendedName>
    <alternativeName>
        <fullName evidence="14">Phosphohexokinase</fullName>
    </alternativeName>
</protein>
<feature type="binding site" evidence="14">
    <location>
        <begin position="72"/>
        <end position="73"/>
    </location>
    <ligand>
        <name>ATP</name>
        <dbReference type="ChEBI" id="CHEBI:30616"/>
    </ligand>
</feature>
<evidence type="ECO:0000256" key="13">
    <source>
        <dbReference type="ARBA" id="ARBA00048070"/>
    </source>
</evidence>
<feature type="binding site" description="in other chain" evidence="14">
    <location>
        <position position="222"/>
    </location>
    <ligand>
        <name>substrate</name>
        <note>ligand shared between dimeric partners</note>
    </ligand>
</feature>
<keyword evidence="12 14" id="KW-0324">Glycolysis</keyword>
<dbReference type="FunFam" id="3.40.50.460:FF:000002">
    <property type="entry name" value="ATP-dependent 6-phosphofructokinase"/>
    <property type="match status" value="1"/>
</dbReference>
<keyword evidence="6 14" id="KW-0808">Transferase</keyword>
<dbReference type="GO" id="GO:0005524">
    <property type="term" value="F:ATP binding"/>
    <property type="evidence" value="ECO:0007669"/>
    <property type="project" value="UniProtKB-UniRule"/>
</dbReference>
<dbReference type="GO" id="GO:0042802">
    <property type="term" value="F:identical protein binding"/>
    <property type="evidence" value="ECO:0007669"/>
    <property type="project" value="TreeGrafter"/>
</dbReference>
<dbReference type="OrthoDB" id="9802503at2"/>
<dbReference type="GO" id="GO:0070095">
    <property type="term" value="F:fructose-6-phosphate binding"/>
    <property type="evidence" value="ECO:0007669"/>
    <property type="project" value="TreeGrafter"/>
</dbReference>
<proteinExistence type="inferred from homology"/>
<comment type="subunit">
    <text evidence="14">Homotetramer.</text>
</comment>
<evidence type="ECO:0000256" key="14">
    <source>
        <dbReference type="HAMAP-Rule" id="MF_00339"/>
    </source>
</evidence>
<keyword evidence="17" id="KW-1185">Reference proteome</keyword>
<evidence type="ECO:0000256" key="8">
    <source>
        <dbReference type="ARBA" id="ARBA00022741"/>
    </source>
</evidence>
<evidence type="ECO:0000313" key="16">
    <source>
        <dbReference type="EMBL" id="BAL80926.1"/>
    </source>
</evidence>